<gene>
    <name evidence="1" type="ORF">TPSD3_00585</name>
</gene>
<sequence>MLLKTALSFRYLLLFPLIILPLSACGGGSGEGAAAPTQPTVIEVTHEVQLAETKRLGVNLGSYSRFADAGVLKNVITNPGFEAGEIAMIFLTDSGSQLDRISADNWETKWNRDDLNIGQPIDFWNGADYEVLSGNSKGRSGTVRDFSHMDNRYLFFLADKGSFINTGDAVLVKKSLAGYEGDTQAFHYADTGTIRPGSPGQQSLVLLPTKNNWQASFNYYMDSFWRDSDRSAGKLMPMAGRWKVTIWAKAEDENNTLNIRLRRQGESTFFNETIDLNQDWQLIEREFTIAPDADRYLDEKQQANILDFHLKIASDGGKVWVDDLKLERLDQKNPTVFSDIFVEQLQQLQLGVLRNWGSQLGSSLDNQLAEPWARKTTAYQPRHRIARAFHYSLPEFLQLAAYLQVEPWYVIPPTFSAVELQQLMAYLAAPAGSHPYADKRAKQGQIAPWTSVFKTIHLEYGNEMWGSNEGKDPFIGASLRGGQRLGEVAHDRFNKLKASPYFQANKFNLIIGGQSQFTGRQSEIESNSQAHNSIAIAPYFGILNQYATDEERYYPLFARAMADIQAGGRVYDSQIKMNQVNPATSLAIYEINFHTISGDAPLDIRNDFVTGLNGGLALPLYMLNYQKYLGITTQTAFQTLQYSFKMSNGDYVHLWGLLRDLEATGRKRPTGLGLALANRAIGGQLLVTKHSEHQPTWKQAAFNDIKTEIDLPLIHSFAFRDGDSYRLMLFNLHLYQAQTIELHLPTAVKNQATLHTLSAPSIHDDNESVESVQLSTQALNQFASHYQMTLAPHSAYVLEWQAQP</sequence>
<organism evidence="1 2">
    <name type="scientific">Thioflexithrix psekupsensis</name>
    <dbReference type="NCBI Taxonomy" id="1570016"/>
    <lineage>
        <taxon>Bacteria</taxon>
        <taxon>Pseudomonadati</taxon>
        <taxon>Pseudomonadota</taxon>
        <taxon>Gammaproteobacteria</taxon>
        <taxon>Thiotrichales</taxon>
        <taxon>Thioflexithrix</taxon>
    </lineage>
</organism>
<comment type="caution">
    <text evidence="1">The sequence shown here is derived from an EMBL/GenBank/DDBJ whole genome shotgun (WGS) entry which is preliminary data.</text>
</comment>
<dbReference type="Proteomes" id="UP000194798">
    <property type="component" value="Unassembled WGS sequence"/>
</dbReference>
<keyword evidence="2" id="KW-1185">Reference proteome</keyword>
<accession>A0A251XC72</accession>
<dbReference type="RefSeq" id="WP_086486655.1">
    <property type="nucleotide sequence ID" value="NZ_MSLT01000001.1"/>
</dbReference>
<dbReference type="EMBL" id="MSLT01000001">
    <property type="protein sequence ID" value="OUD16254.1"/>
    <property type="molecule type" value="Genomic_DNA"/>
</dbReference>
<dbReference type="OrthoDB" id="7783360at2"/>
<dbReference type="InterPro" id="IPR013780">
    <property type="entry name" value="Glyco_hydro_b"/>
</dbReference>
<name>A0A251XC72_9GAMM</name>
<evidence type="ECO:0000313" key="2">
    <source>
        <dbReference type="Proteomes" id="UP000194798"/>
    </source>
</evidence>
<reference evidence="1 2" key="1">
    <citation type="submission" date="2016-12" db="EMBL/GenBank/DDBJ databases">
        <title>Thioflexothrix psekupsii D3 genome sequencing and assembly.</title>
        <authorList>
            <person name="Fomenkov A."/>
            <person name="Vincze T."/>
            <person name="Grabovich M."/>
            <person name="Anton B.P."/>
            <person name="Dubinina G."/>
            <person name="Orlova M."/>
            <person name="Belousova E."/>
            <person name="Roberts R.J."/>
        </authorList>
    </citation>
    <scope>NUCLEOTIDE SEQUENCE [LARGE SCALE GENOMIC DNA]</scope>
    <source>
        <strain evidence="1">D3</strain>
    </source>
</reference>
<evidence type="ECO:0000313" key="1">
    <source>
        <dbReference type="EMBL" id="OUD16254.1"/>
    </source>
</evidence>
<protein>
    <submittedName>
        <fullName evidence="1">Uncharacterized protein</fullName>
    </submittedName>
</protein>
<dbReference type="Gene3D" id="3.20.20.80">
    <property type="entry name" value="Glycosidases"/>
    <property type="match status" value="1"/>
</dbReference>
<dbReference type="AlphaFoldDB" id="A0A251XC72"/>
<dbReference type="Gene3D" id="2.60.120.260">
    <property type="entry name" value="Galactose-binding domain-like"/>
    <property type="match status" value="1"/>
</dbReference>
<dbReference type="Gene3D" id="2.60.40.1180">
    <property type="entry name" value="Golgi alpha-mannosidase II"/>
    <property type="match status" value="1"/>
</dbReference>
<proteinExistence type="predicted"/>